<name>A0A182ICR5_ANOAR</name>
<evidence type="ECO:0000313" key="10">
    <source>
        <dbReference type="EnsemblMetazoa" id="AARA011384-PA"/>
    </source>
</evidence>
<evidence type="ECO:0000256" key="5">
    <source>
        <dbReference type="ARBA" id="ARBA00022725"/>
    </source>
</evidence>
<comment type="subcellular location">
    <subcellularLocation>
        <location evidence="1">Cell membrane</location>
        <topology evidence="1">Multi-pass membrane protein</topology>
    </subcellularLocation>
</comment>
<dbReference type="AlphaFoldDB" id="A0A182ICR5"/>
<keyword evidence="7" id="KW-0472">Membrane</keyword>
<evidence type="ECO:0000256" key="2">
    <source>
        <dbReference type="ARBA" id="ARBA00022475"/>
    </source>
</evidence>
<evidence type="ECO:0000256" key="8">
    <source>
        <dbReference type="ARBA" id="ARBA00023170"/>
    </source>
</evidence>
<dbReference type="GO" id="GO:0005886">
    <property type="term" value="C:plasma membrane"/>
    <property type="evidence" value="ECO:0007669"/>
    <property type="project" value="UniProtKB-SubCell"/>
</dbReference>
<dbReference type="GO" id="GO:0007165">
    <property type="term" value="P:signal transduction"/>
    <property type="evidence" value="ECO:0007669"/>
    <property type="project" value="UniProtKB-KW"/>
</dbReference>
<evidence type="ECO:0000256" key="3">
    <source>
        <dbReference type="ARBA" id="ARBA00022606"/>
    </source>
</evidence>
<dbReference type="PANTHER" id="PTHR21137:SF35">
    <property type="entry name" value="ODORANT RECEPTOR 19A-RELATED"/>
    <property type="match status" value="1"/>
</dbReference>
<evidence type="ECO:0000256" key="7">
    <source>
        <dbReference type="ARBA" id="ARBA00023136"/>
    </source>
</evidence>
<dbReference type="GO" id="GO:0004984">
    <property type="term" value="F:olfactory receptor activity"/>
    <property type="evidence" value="ECO:0007669"/>
    <property type="project" value="InterPro"/>
</dbReference>
<evidence type="ECO:0000313" key="11">
    <source>
        <dbReference type="Proteomes" id="UP000075840"/>
    </source>
</evidence>
<dbReference type="GO" id="GO:0005549">
    <property type="term" value="F:odorant binding"/>
    <property type="evidence" value="ECO:0007669"/>
    <property type="project" value="InterPro"/>
</dbReference>
<keyword evidence="6" id="KW-1133">Transmembrane helix</keyword>
<keyword evidence="3" id="KW-0716">Sensory transduction</keyword>
<dbReference type="Pfam" id="PF02949">
    <property type="entry name" value="7tm_6"/>
    <property type="match status" value="1"/>
</dbReference>
<dbReference type="InterPro" id="IPR004117">
    <property type="entry name" value="7tm6_olfct_rcpt"/>
</dbReference>
<evidence type="ECO:0000256" key="1">
    <source>
        <dbReference type="ARBA" id="ARBA00004651"/>
    </source>
</evidence>
<organism evidence="10 11">
    <name type="scientific">Anopheles arabiensis</name>
    <name type="common">Mosquito</name>
    <dbReference type="NCBI Taxonomy" id="7173"/>
    <lineage>
        <taxon>Eukaryota</taxon>
        <taxon>Metazoa</taxon>
        <taxon>Ecdysozoa</taxon>
        <taxon>Arthropoda</taxon>
        <taxon>Hexapoda</taxon>
        <taxon>Insecta</taxon>
        <taxon>Pterygota</taxon>
        <taxon>Neoptera</taxon>
        <taxon>Endopterygota</taxon>
        <taxon>Diptera</taxon>
        <taxon>Nematocera</taxon>
        <taxon>Culicoidea</taxon>
        <taxon>Culicidae</taxon>
        <taxon>Anophelinae</taxon>
        <taxon>Anopheles</taxon>
    </lineage>
</organism>
<evidence type="ECO:0000256" key="6">
    <source>
        <dbReference type="ARBA" id="ARBA00022989"/>
    </source>
</evidence>
<dbReference type="PANTHER" id="PTHR21137">
    <property type="entry name" value="ODORANT RECEPTOR"/>
    <property type="match status" value="1"/>
</dbReference>
<accession>A0A182ICR5</accession>
<proteinExistence type="predicted"/>
<dbReference type="VEuPathDB" id="VectorBase:AARA21_009453"/>
<dbReference type="Proteomes" id="UP000075840">
    <property type="component" value="Unassembled WGS sequence"/>
</dbReference>
<protein>
    <submittedName>
        <fullName evidence="10">Uncharacterized protein</fullName>
    </submittedName>
</protein>
<sequence length="417" mass="48491">MKLNKLNPRWDAYDRRDSFWLQLLCLKYLGLWPPEDTDQATRNRYIAYGWALRIVFLHLYALTQALYFKDVKDINDIANALFVLMTQVTLIYKLEKFNYNIARIQACLRKLNCTLYHPKQREEFSPVLRSMSGVFWLMIFLMFVAIFTIIMWVMSPAFDNERRLPVPAWFPVDYHRSDIVYGVLFLYQTIGIVMSATYNFSTDTMFSGLMLHLNGQIVRLGSMVKKLGHDVPPERQLVATDAEWKEMRKRIAHHSKVYGTMYAKVTECVLFHKDILSFGDEVQDIFQGSIFAQVCASVIIICMTLLQATGDDVTMADLLGCGFYLLVMTSQVFIFCYVGNEISYTTDKFTEFVGFSNYFKFDKRTSQAMIFFLQMTLKDVHIKVGSVLKVTLNLHTFLQIMKLSYSYLAVLQSMESE</sequence>
<evidence type="ECO:0000256" key="4">
    <source>
        <dbReference type="ARBA" id="ARBA00022692"/>
    </source>
</evidence>
<keyword evidence="11" id="KW-1185">Reference proteome</keyword>
<reference evidence="10" key="1">
    <citation type="submission" date="2022-08" db="UniProtKB">
        <authorList>
            <consortium name="EnsemblMetazoa"/>
        </authorList>
    </citation>
    <scope>IDENTIFICATION</scope>
    <source>
        <strain evidence="10">Dongola</strain>
    </source>
</reference>
<keyword evidence="8" id="KW-0675">Receptor</keyword>
<dbReference type="VEuPathDB" id="VectorBase:AARA011384"/>
<keyword evidence="4" id="KW-0812">Transmembrane</keyword>
<dbReference type="EnsemblMetazoa" id="AARA011384-RA">
    <property type="protein sequence ID" value="AARA011384-PA"/>
    <property type="gene ID" value="AARA011384"/>
</dbReference>
<keyword evidence="2" id="KW-1003">Cell membrane</keyword>
<evidence type="ECO:0000256" key="9">
    <source>
        <dbReference type="ARBA" id="ARBA00023224"/>
    </source>
</evidence>
<keyword evidence="5" id="KW-0552">Olfaction</keyword>
<dbReference type="EMBL" id="APCN01005755">
    <property type="status" value="NOT_ANNOTATED_CDS"/>
    <property type="molecule type" value="Genomic_DNA"/>
</dbReference>
<keyword evidence="9" id="KW-0807">Transducer</keyword>